<dbReference type="Pfam" id="PF00568">
    <property type="entry name" value="WH1"/>
    <property type="match status" value="1"/>
</dbReference>
<dbReference type="Pfam" id="PF00786">
    <property type="entry name" value="PBD"/>
    <property type="match status" value="1"/>
</dbReference>
<sequence>MTISSAEKALIKKHAVLSSSDKITSGAIARIYYASPDARQWSFSGLTGAIVLGKNDKTCWFRMVDLQGSQGLTWTHEIYNDFSYHQDRTFFHSFEGDSCMVGFVFADEGEASDFYRKVIAKSHFRPKKSKAVATPQSSPTTSKSTKKRKGAIDKSMIGAPSSFKHVAHMGFDSDKGFTSENVDPSWKTLLTQMESMGVSKADIKKNEKFIRDYVAKAGGPEQAAAANRASTSLPAPPPPPTSTSSVARATTSKRKQPPPPPASRKAAIPEPDVQAPPPPPLPPSRASVAIPPPPPPAPPGRTSVAAPPPPPASAARNSVIAPPPPPPPPPGRQVASVPPPPPPNRSSAAVPPAPPPPAPSTRSGAAPPPPPPPPSSSAIPPPPPPPPTRAGPASVAPPPPPPPPAPSGGAAAAILPPEAAALPGRSDLLASIQGKSVANLRKTDTSTADAREAAPAATEAAPADLAATLALALHQRKGNMGDSDEEADSDDEEW</sequence>
<name>G7DTH9_MIXOS</name>
<reference evidence="13 14" key="1">
    <citation type="journal article" date="2011" name="J. Gen. Appl. Microbiol.">
        <title>Draft genome sequencing of the enigmatic basidiomycete Mixia osmundae.</title>
        <authorList>
            <person name="Nishida H."/>
            <person name="Nagatsuka Y."/>
            <person name="Sugiyama J."/>
        </authorList>
    </citation>
    <scope>NUCLEOTIDE SEQUENCE [LARGE SCALE GENOMIC DNA]</scope>
    <source>
        <strain evidence="14">CBS 9802 / IAM 14324 / JCM 22182 / KY 12970</strain>
    </source>
</reference>
<feature type="domain" description="WH2" evidence="12">
    <location>
        <begin position="424"/>
        <end position="443"/>
    </location>
</feature>
<dbReference type="OMA" id="EYNQDRK"/>
<evidence type="ECO:0000256" key="7">
    <source>
        <dbReference type="ARBA" id="ARBA00023212"/>
    </source>
</evidence>
<evidence type="ECO:0000256" key="9">
    <source>
        <dbReference type="SAM" id="MobiDB-lite"/>
    </source>
</evidence>
<dbReference type="CDD" id="cd01205">
    <property type="entry name" value="EVH1_WASP-like"/>
    <property type="match status" value="1"/>
</dbReference>
<feature type="domain" description="WH1" evidence="11">
    <location>
        <begin position="16"/>
        <end position="125"/>
    </location>
</feature>
<feature type="compositionally biased region" description="Pro residues" evidence="9">
    <location>
        <begin position="290"/>
        <end position="299"/>
    </location>
</feature>
<dbReference type="InterPro" id="IPR000697">
    <property type="entry name" value="WH1/EVH1_dom"/>
</dbReference>
<dbReference type="Gene3D" id="3.90.810.10">
    <property type="entry name" value="CRIB domain"/>
    <property type="match status" value="1"/>
</dbReference>
<feature type="region of interest" description="Disordered" evidence="9">
    <location>
        <begin position="435"/>
        <end position="461"/>
    </location>
</feature>
<evidence type="ECO:0000259" key="12">
    <source>
        <dbReference type="PROSITE" id="PS51082"/>
    </source>
</evidence>
<dbReference type="RefSeq" id="XP_014571408.1">
    <property type="nucleotide sequence ID" value="XM_014715922.1"/>
</dbReference>
<dbReference type="InterPro" id="IPR036936">
    <property type="entry name" value="CRIB_dom_sf"/>
</dbReference>
<dbReference type="Proteomes" id="UP000009131">
    <property type="component" value="Unassembled WGS sequence"/>
</dbReference>
<evidence type="ECO:0000256" key="4">
    <source>
        <dbReference type="ARBA" id="ARBA00022553"/>
    </source>
</evidence>
<accession>G7DTH9</accession>
<dbReference type="Gene3D" id="2.30.29.30">
    <property type="entry name" value="Pleckstrin-homology domain (PH domain)/Phosphotyrosine-binding domain (PTB)"/>
    <property type="match status" value="1"/>
</dbReference>
<dbReference type="SUPFAM" id="SSF50729">
    <property type="entry name" value="PH domain-like"/>
    <property type="match status" value="1"/>
</dbReference>
<evidence type="ECO:0000259" key="11">
    <source>
        <dbReference type="PROSITE" id="PS50229"/>
    </source>
</evidence>
<dbReference type="InterPro" id="IPR011993">
    <property type="entry name" value="PH-like_dom_sf"/>
</dbReference>
<dbReference type="AlphaFoldDB" id="G7DTH9"/>
<feature type="domain" description="CRIB" evidence="10">
    <location>
        <begin position="157"/>
        <end position="170"/>
    </location>
</feature>
<dbReference type="PANTHER" id="PTHR13037">
    <property type="entry name" value="FORMIN"/>
    <property type="match status" value="1"/>
</dbReference>
<evidence type="ECO:0000313" key="13">
    <source>
        <dbReference type="EMBL" id="GAA93826.1"/>
    </source>
</evidence>
<protein>
    <recommendedName>
        <fullName evidence="15">WH1 domain-containing protein</fullName>
    </recommendedName>
</protein>
<feature type="compositionally biased region" description="Basic and acidic residues" evidence="9">
    <location>
        <begin position="441"/>
        <end position="452"/>
    </location>
</feature>
<comment type="caution">
    <text evidence="13">The sequence shown here is derived from an EMBL/GenBank/DDBJ whole genome shotgun (WGS) entry which is preliminary data.</text>
</comment>
<feature type="compositionally biased region" description="Low complexity" evidence="9">
    <location>
        <begin position="221"/>
        <end position="233"/>
    </location>
</feature>
<dbReference type="SMART" id="SM00461">
    <property type="entry name" value="WH1"/>
    <property type="match status" value="1"/>
</dbReference>
<dbReference type="PROSITE" id="PS50108">
    <property type="entry name" value="CRIB"/>
    <property type="match status" value="1"/>
</dbReference>
<evidence type="ECO:0000256" key="1">
    <source>
        <dbReference type="ARBA" id="ARBA00004123"/>
    </source>
</evidence>
<comment type="subcellular location">
    <subcellularLocation>
        <location evidence="2">Cytoplasm</location>
        <location evidence="2">Cytoskeleton</location>
    </subcellularLocation>
    <subcellularLocation>
        <location evidence="1">Nucleus</location>
    </subcellularLocation>
</comment>
<dbReference type="InterPro" id="IPR000095">
    <property type="entry name" value="CRIB_dom"/>
</dbReference>
<feature type="region of interest" description="Disordered" evidence="9">
    <location>
        <begin position="128"/>
        <end position="152"/>
    </location>
</feature>
<feature type="compositionally biased region" description="Low complexity" evidence="9">
    <location>
        <begin position="134"/>
        <end position="143"/>
    </location>
</feature>
<dbReference type="CDD" id="cd00132">
    <property type="entry name" value="CRIB"/>
    <property type="match status" value="1"/>
</dbReference>
<keyword evidence="5" id="KW-0945">Host-virus interaction</keyword>
<evidence type="ECO:0000256" key="3">
    <source>
        <dbReference type="ARBA" id="ARBA00022490"/>
    </source>
</evidence>
<dbReference type="FunCoup" id="G7DTH9">
    <property type="interactions" value="97"/>
</dbReference>
<feature type="compositionally biased region" description="Pro residues" evidence="9">
    <location>
        <begin position="321"/>
        <end position="344"/>
    </location>
</feature>
<keyword evidence="8" id="KW-0539">Nucleus</keyword>
<reference evidence="13 14" key="2">
    <citation type="journal article" date="2012" name="Open Biol.">
        <title>Characteristics of nucleosomes and linker DNA regions on the genome of the basidiomycete Mixia osmundae revealed by mono- and dinucleosome mapping.</title>
        <authorList>
            <person name="Nishida H."/>
            <person name="Kondo S."/>
            <person name="Matsumoto T."/>
            <person name="Suzuki Y."/>
            <person name="Yoshikawa H."/>
            <person name="Taylor T.D."/>
            <person name="Sugiyama J."/>
        </authorList>
    </citation>
    <scope>NUCLEOTIDE SEQUENCE [LARGE SCALE GENOMIC DNA]</scope>
    <source>
        <strain evidence="14">CBS 9802 / IAM 14324 / JCM 22182 / KY 12970</strain>
    </source>
</reference>
<dbReference type="GO" id="GO:0003779">
    <property type="term" value="F:actin binding"/>
    <property type="evidence" value="ECO:0007669"/>
    <property type="project" value="InterPro"/>
</dbReference>
<dbReference type="InterPro" id="IPR033927">
    <property type="entry name" value="WASPfam_EVH1"/>
</dbReference>
<evidence type="ECO:0000256" key="6">
    <source>
        <dbReference type="ARBA" id="ARBA00022737"/>
    </source>
</evidence>
<dbReference type="InterPro" id="IPR011026">
    <property type="entry name" value="WAS_C"/>
</dbReference>
<dbReference type="PANTHER" id="PTHR13037:SF24">
    <property type="entry name" value="POLYCOMB PROTEIN PCL-RELATED"/>
    <property type="match status" value="1"/>
</dbReference>
<proteinExistence type="predicted"/>
<keyword evidence="6" id="KW-0677">Repeat</keyword>
<evidence type="ECO:0000256" key="2">
    <source>
        <dbReference type="ARBA" id="ARBA00004245"/>
    </source>
</evidence>
<dbReference type="GO" id="GO:0005634">
    <property type="term" value="C:nucleus"/>
    <property type="evidence" value="ECO:0007669"/>
    <property type="project" value="UniProtKB-SubCell"/>
</dbReference>
<evidence type="ECO:0008006" key="15">
    <source>
        <dbReference type="Google" id="ProtNLM"/>
    </source>
</evidence>
<dbReference type="PROSITE" id="PS51082">
    <property type="entry name" value="WH2"/>
    <property type="match status" value="1"/>
</dbReference>
<organism evidence="13 14">
    <name type="scientific">Mixia osmundae (strain CBS 9802 / IAM 14324 / JCM 22182 / KY 12970)</name>
    <dbReference type="NCBI Taxonomy" id="764103"/>
    <lineage>
        <taxon>Eukaryota</taxon>
        <taxon>Fungi</taxon>
        <taxon>Dikarya</taxon>
        <taxon>Basidiomycota</taxon>
        <taxon>Pucciniomycotina</taxon>
        <taxon>Mixiomycetes</taxon>
        <taxon>Mixiales</taxon>
        <taxon>Mixiaceae</taxon>
        <taxon>Mixia</taxon>
    </lineage>
</organism>
<dbReference type="SUPFAM" id="SSF47912">
    <property type="entry name" value="Wiscott-Aldrich syndrome protein, WASP, C-terminal domain"/>
    <property type="match status" value="1"/>
</dbReference>
<keyword evidence="7" id="KW-0206">Cytoskeleton</keyword>
<dbReference type="GO" id="GO:0005856">
    <property type="term" value="C:cytoskeleton"/>
    <property type="evidence" value="ECO:0007669"/>
    <property type="project" value="UniProtKB-SubCell"/>
</dbReference>
<evidence type="ECO:0000259" key="10">
    <source>
        <dbReference type="PROSITE" id="PS50108"/>
    </source>
</evidence>
<dbReference type="HOGENOM" id="CLU_015385_0_0_1"/>
<dbReference type="SMART" id="SM00285">
    <property type="entry name" value="PBD"/>
    <property type="match status" value="1"/>
</dbReference>
<evidence type="ECO:0000256" key="5">
    <source>
        <dbReference type="ARBA" id="ARBA00022581"/>
    </source>
</evidence>
<keyword evidence="14" id="KW-1185">Reference proteome</keyword>
<gene>
    <name evidence="13" type="primary">Mo00472</name>
    <name evidence="13" type="ORF">E5Q_00472</name>
</gene>
<feature type="region of interest" description="Disordered" evidence="9">
    <location>
        <begin position="221"/>
        <end position="418"/>
    </location>
</feature>
<evidence type="ECO:0000313" key="14">
    <source>
        <dbReference type="Proteomes" id="UP000009131"/>
    </source>
</evidence>
<keyword evidence="4" id="KW-0597">Phosphoprotein</keyword>
<dbReference type="InterPro" id="IPR003124">
    <property type="entry name" value="WH2_dom"/>
</dbReference>
<dbReference type="InParanoid" id="G7DTH9"/>
<dbReference type="eggNOG" id="KOG3671">
    <property type="taxonomic scope" value="Eukaryota"/>
</dbReference>
<dbReference type="FunFam" id="3.90.810.10:FF:000010">
    <property type="entry name" value="Related to Neural Wiskott-Aldrich syndrome protein"/>
    <property type="match status" value="1"/>
</dbReference>
<dbReference type="OrthoDB" id="8963340at2759"/>
<dbReference type="EMBL" id="BABT02000025">
    <property type="protein sequence ID" value="GAA93826.1"/>
    <property type="molecule type" value="Genomic_DNA"/>
</dbReference>
<dbReference type="PROSITE" id="PS50229">
    <property type="entry name" value="WH1"/>
    <property type="match status" value="1"/>
</dbReference>
<feature type="compositionally biased region" description="Pro residues" evidence="9">
    <location>
        <begin position="274"/>
        <end position="283"/>
    </location>
</feature>
<dbReference type="GO" id="GO:0007015">
    <property type="term" value="P:actin filament organization"/>
    <property type="evidence" value="ECO:0007669"/>
    <property type="project" value="InterPro"/>
</dbReference>
<feature type="compositionally biased region" description="Low complexity" evidence="9">
    <location>
        <begin position="407"/>
        <end position="418"/>
    </location>
</feature>
<evidence type="ECO:0000256" key="8">
    <source>
        <dbReference type="ARBA" id="ARBA00023242"/>
    </source>
</evidence>
<dbReference type="STRING" id="764103.G7DTH9"/>
<keyword evidence="3" id="KW-0963">Cytoplasm</keyword>
<feature type="compositionally biased region" description="Pro residues" evidence="9">
    <location>
        <begin position="366"/>
        <end position="406"/>
    </location>
</feature>